<comment type="caution">
    <text evidence="1">The sequence shown here is derived from an EMBL/GenBank/DDBJ whole genome shotgun (WGS) entry which is preliminary data.</text>
</comment>
<proteinExistence type="predicted"/>
<dbReference type="Gene3D" id="3.40.50.2000">
    <property type="entry name" value="Glycogen Phosphorylase B"/>
    <property type="match status" value="2"/>
</dbReference>
<reference evidence="1 2" key="1">
    <citation type="submission" date="2018-08" db="EMBL/GenBank/DDBJ databases">
        <title>A genome reference for cultivated species of the human gut microbiota.</title>
        <authorList>
            <person name="Zou Y."/>
            <person name="Xue W."/>
            <person name="Luo G."/>
        </authorList>
    </citation>
    <scope>NUCLEOTIDE SEQUENCE [LARGE SCALE GENOMIC DNA]</scope>
    <source>
        <strain evidence="1 2">AM27-17</strain>
    </source>
</reference>
<dbReference type="EMBL" id="QSKV01000007">
    <property type="protein sequence ID" value="RHE91404.1"/>
    <property type="molecule type" value="Genomic_DNA"/>
</dbReference>
<organism evidence="1 2">
    <name type="scientific">Bacteroides intestinalis</name>
    <dbReference type="NCBI Taxonomy" id="329854"/>
    <lineage>
        <taxon>Bacteria</taxon>
        <taxon>Pseudomonadati</taxon>
        <taxon>Bacteroidota</taxon>
        <taxon>Bacteroidia</taxon>
        <taxon>Bacteroidales</taxon>
        <taxon>Bacteroidaceae</taxon>
        <taxon>Bacteroides</taxon>
    </lineage>
</organism>
<dbReference type="Proteomes" id="UP000285650">
    <property type="component" value="Unassembled WGS sequence"/>
</dbReference>
<protein>
    <recommendedName>
        <fullName evidence="3">Glycosyltransferase</fullName>
    </recommendedName>
</protein>
<name>A0A414LA04_9BACE</name>
<evidence type="ECO:0008006" key="3">
    <source>
        <dbReference type="Google" id="ProtNLM"/>
    </source>
</evidence>
<gene>
    <name evidence="1" type="ORF">DW712_11380</name>
</gene>
<sequence>MMRSCNMGTKEILYKLIQVSLGSISTFDLPKEVDWNGLVDVSLEQGVCPVAFDGFNKFKKVVYRHASWIVPLSTGMYRNIVARVRTIEDKITVIPNISELNRFSNWTPTISFPFFSRKKKILLYCGTIGKVNGFLYLVDLVSKTIKYNKNIIYCIFGKGNELDIILQKTKEANVFDKNFFYLGVVSKTDLPYLYHVVSAGSSFVINNSILWGNSANKFLDA</sequence>
<accession>A0A414LA04</accession>
<dbReference type="SUPFAM" id="SSF53756">
    <property type="entry name" value="UDP-Glycosyltransferase/glycogen phosphorylase"/>
    <property type="match status" value="1"/>
</dbReference>
<dbReference type="AlphaFoldDB" id="A0A414LA04"/>
<evidence type="ECO:0000313" key="1">
    <source>
        <dbReference type="EMBL" id="RHE91404.1"/>
    </source>
</evidence>
<evidence type="ECO:0000313" key="2">
    <source>
        <dbReference type="Proteomes" id="UP000285650"/>
    </source>
</evidence>